<dbReference type="InterPro" id="IPR000014">
    <property type="entry name" value="PAS"/>
</dbReference>
<dbReference type="Proteomes" id="UP001432000">
    <property type="component" value="Chromosome"/>
</dbReference>
<feature type="domain" description="PAS" evidence="1">
    <location>
        <begin position="1"/>
        <end position="53"/>
    </location>
</feature>
<evidence type="ECO:0000313" key="3">
    <source>
        <dbReference type="EMBL" id="WXG71706.1"/>
    </source>
</evidence>
<organism evidence="3 4">
    <name type="scientific">Rhodococcus sovatensis</name>
    <dbReference type="NCBI Taxonomy" id="1805840"/>
    <lineage>
        <taxon>Bacteria</taxon>
        <taxon>Bacillati</taxon>
        <taxon>Actinomycetota</taxon>
        <taxon>Actinomycetes</taxon>
        <taxon>Mycobacteriales</taxon>
        <taxon>Nocardiaceae</taxon>
        <taxon>Rhodococcus</taxon>
    </lineage>
</organism>
<keyword evidence="4" id="KW-1185">Reference proteome</keyword>
<evidence type="ECO:0000259" key="2">
    <source>
        <dbReference type="PROSITE" id="PS50921"/>
    </source>
</evidence>
<dbReference type="InterPro" id="IPR013655">
    <property type="entry name" value="PAS_fold_3"/>
</dbReference>
<dbReference type="Gene3D" id="3.30.450.20">
    <property type="entry name" value="PAS domain"/>
    <property type="match status" value="1"/>
</dbReference>
<accession>A0ABZ2PYV6</accession>
<name>A0ABZ2PYV6_9NOCA</name>
<feature type="domain" description="ANTAR" evidence="2">
    <location>
        <begin position="102"/>
        <end position="163"/>
    </location>
</feature>
<evidence type="ECO:0000259" key="1">
    <source>
        <dbReference type="PROSITE" id="PS50112"/>
    </source>
</evidence>
<dbReference type="InterPro" id="IPR036388">
    <property type="entry name" value="WH-like_DNA-bd_sf"/>
</dbReference>
<dbReference type="Pfam" id="PF03861">
    <property type="entry name" value="ANTAR"/>
    <property type="match status" value="1"/>
</dbReference>
<dbReference type="PROSITE" id="PS50112">
    <property type="entry name" value="PAS"/>
    <property type="match status" value="1"/>
</dbReference>
<protein>
    <submittedName>
        <fullName evidence="3">PAS and ANTAR domain-containing protein</fullName>
    </submittedName>
</protein>
<dbReference type="SMART" id="SM01012">
    <property type="entry name" value="ANTAR"/>
    <property type="match status" value="1"/>
</dbReference>
<evidence type="ECO:0000313" key="4">
    <source>
        <dbReference type="Proteomes" id="UP001432000"/>
    </source>
</evidence>
<reference evidence="3 4" key="1">
    <citation type="submission" date="2024-03" db="EMBL/GenBank/DDBJ databases">
        <title>Natural products discovery in diverse microorganisms through a two-stage MS feature dereplication strategy.</title>
        <authorList>
            <person name="Zhang R."/>
        </authorList>
    </citation>
    <scope>NUCLEOTIDE SEQUENCE [LARGE SCALE GENOMIC DNA]</scope>
    <source>
        <strain evidence="3 4">18930</strain>
    </source>
</reference>
<proteinExistence type="predicted"/>
<dbReference type="InterPro" id="IPR035965">
    <property type="entry name" value="PAS-like_dom_sf"/>
</dbReference>
<dbReference type="SUPFAM" id="SSF55785">
    <property type="entry name" value="PYP-like sensor domain (PAS domain)"/>
    <property type="match status" value="1"/>
</dbReference>
<dbReference type="Pfam" id="PF08447">
    <property type="entry name" value="PAS_3"/>
    <property type="match status" value="1"/>
</dbReference>
<dbReference type="PROSITE" id="PS50921">
    <property type="entry name" value="ANTAR"/>
    <property type="match status" value="1"/>
</dbReference>
<dbReference type="Gene3D" id="1.10.10.10">
    <property type="entry name" value="Winged helix-like DNA-binding domain superfamily/Winged helix DNA-binding domain"/>
    <property type="match status" value="1"/>
</dbReference>
<dbReference type="EMBL" id="CP147846">
    <property type="protein sequence ID" value="WXG71706.1"/>
    <property type="molecule type" value="Genomic_DNA"/>
</dbReference>
<gene>
    <name evidence="3" type="ORF">WDS16_14435</name>
</gene>
<dbReference type="InterPro" id="IPR005561">
    <property type="entry name" value="ANTAR"/>
</dbReference>
<dbReference type="RefSeq" id="WP_338893452.1">
    <property type="nucleotide sequence ID" value="NZ_CP147846.1"/>
</dbReference>
<sequence length="210" mass="22283">MANGVLSWSDALYGIYGYEVDEVTPTKDLLLDACHPDDRAQAAAAMSLTVASGIGCVNAHRIITPSNDVRHIVIVGCGITDSHGVTVEISGYAVDVSPTTNTVVAESVKDAVESVVTSRAVIEQAKGALMLAFRVDADTAFGVLSWQSQMHNVKLRSLAEQVMLDLQGSGPLDGDLRANVSHLILTAHERVPVGSVKRARARTDALYTDV</sequence>